<dbReference type="InterPro" id="IPR000172">
    <property type="entry name" value="GMC_OxRdtase_N"/>
</dbReference>
<dbReference type="EMBL" id="JTJJ01000096">
    <property type="protein sequence ID" value="KHJ66086.1"/>
    <property type="molecule type" value="Genomic_DNA"/>
</dbReference>
<dbReference type="GO" id="GO:0050660">
    <property type="term" value="F:flavin adenine dinucleotide binding"/>
    <property type="evidence" value="ECO:0007669"/>
    <property type="project" value="InterPro"/>
</dbReference>
<evidence type="ECO:0000259" key="6">
    <source>
        <dbReference type="Pfam" id="PF05199"/>
    </source>
</evidence>
<dbReference type="PANTHER" id="PTHR46056:SF12">
    <property type="entry name" value="LONG-CHAIN-ALCOHOL OXIDASE"/>
    <property type="match status" value="1"/>
</dbReference>
<reference evidence="7 8" key="1">
    <citation type="submission" date="2014-11" db="EMBL/GenBank/DDBJ databases">
        <title>Genome sequencing of Pantoea rodasii ND03.</title>
        <authorList>
            <person name="Muhamad Yunos N.Y."/>
            <person name="Chan K.-G."/>
        </authorList>
    </citation>
    <scope>NUCLEOTIDE SEQUENCE [LARGE SCALE GENOMIC DNA]</scope>
    <source>
        <strain evidence="7 8">ND03</strain>
    </source>
</reference>
<comment type="similarity">
    <text evidence="1">Belongs to the GMC oxidoreductase family.</text>
</comment>
<dbReference type="Gene3D" id="3.50.50.60">
    <property type="entry name" value="FAD/NAD(P)-binding domain"/>
    <property type="match status" value="2"/>
</dbReference>
<dbReference type="InterPro" id="IPR036188">
    <property type="entry name" value="FAD/NAD-bd_sf"/>
</dbReference>
<evidence type="ECO:0000259" key="5">
    <source>
        <dbReference type="Pfam" id="PF00732"/>
    </source>
</evidence>
<dbReference type="Pfam" id="PF05199">
    <property type="entry name" value="GMC_oxred_C"/>
    <property type="match status" value="1"/>
</dbReference>
<evidence type="ECO:0000313" key="8">
    <source>
        <dbReference type="Proteomes" id="UP000030853"/>
    </source>
</evidence>
<evidence type="ECO:0000313" key="7">
    <source>
        <dbReference type="EMBL" id="KHJ66086.1"/>
    </source>
</evidence>
<dbReference type="Pfam" id="PF00732">
    <property type="entry name" value="GMC_oxred_N"/>
    <property type="match status" value="1"/>
</dbReference>
<keyword evidence="3" id="KW-0274">FAD</keyword>
<dbReference type="InterPro" id="IPR007867">
    <property type="entry name" value="GMC_OxRtase_C"/>
</dbReference>
<keyword evidence="2" id="KW-0285">Flavoprotein</keyword>
<evidence type="ECO:0000256" key="1">
    <source>
        <dbReference type="ARBA" id="ARBA00010790"/>
    </source>
</evidence>
<accession>A0A0B1R350</accession>
<keyword evidence="4" id="KW-0560">Oxidoreductase</keyword>
<feature type="domain" description="Glucose-methanol-choline oxidoreductase N-terminal" evidence="5">
    <location>
        <begin position="226"/>
        <end position="344"/>
    </location>
</feature>
<evidence type="ECO:0000256" key="2">
    <source>
        <dbReference type="ARBA" id="ARBA00022630"/>
    </source>
</evidence>
<dbReference type="SUPFAM" id="SSF51905">
    <property type="entry name" value="FAD/NAD(P)-binding domain"/>
    <property type="match status" value="1"/>
</dbReference>
<dbReference type="RefSeq" id="WP_039335233.1">
    <property type="nucleotide sequence ID" value="NZ_JTJJ01000096.1"/>
</dbReference>
<proteinExistence type="inferred from homology"/>
<feature type="domain" description="Glucose-methanol-choline oxidoreductase C-terminal" evidence="6">
    <location>
        <begin position="447"/>
        <end position="568"/>
    </location>
</feature>
<comment type="caution">
    <text evidence="7">The sequence shown here is derived from an EMBL/GenBank/DDBJ whole genome shotgun (WGS) entry which is preliminary data.</text>
</comment>
<gene>
    <name evidence="7" type="ORF">QU24_21080</name>
</gene>
<protein>
    <submittedName>
        <fullName evidence="7">GMC family oxidoreductase</fullName>
    </submittedName>
</protein>
<dbReference type="PANTHER" id="PTHR46056">
    <property type="entry name" value="LONG-CHAIN-ALCOHOL OXIDASE"/>
    <property type="match status" value="1"/>
</dbReference>
<evidence type="ECO:0000256" key="4">
    <source>
        <dbReference type="ARBA" id="ARBA00023002"/>
    </source>
</evidence>
<dbReference type="AlphaFoldDB" id="A0A0B1R350"/>
<dbReference type="Proteomes" id="UP000030853">
    <property type="component" value="Unassembled WGS sequence"/>
</dbReference>
<dbReference type="GO" id="GO:0016614">
    <property type="term" value="F:oxidoreductase activity, acting on CH-OH group of donors"/>
    <property type="evidence" value="ECO:0007669"/>
    <property type="project" value="InterPro"/>
</dbReference>
<sequence length="589" mass="65400">MSLVRNKADVVIVGMGWAGSVMAEELTRAGLNVVGIERGAWRDTSTDFPVAIDADELRFHTRRKILQPMSVETTTFRNRSDQLAAPVRNWSAYQFGWNVGGAGTHWAGMSWRFTPWDFEVATQTRERYGAKKMAGLQLQDWGVTYDEMEPYYDRFERIAGTSGYAGNLKGEKRAGGNVFEGERQRDYPTPPLKDTHWMSKYRQTTERMGYNPFTVPAGNLSQAYVNPLGVSMGPCTYCGFCDFHGCGNFSKSSPQACILPVLMRRPNFTLLTETEVLHAVKHEDGKTVTGVKFVTQDGVEGFQPADVVCFTAYQMDNVRLMLLSGVGEQYDPLTGRGTIGRNYNYQTCSSVTGFFDNEYMNPFIGGGALAVQIDDFNGDNFDHSDLDFIGGAGIMGFSTNGRPIQNMNGLRPGTKRWGSEWKAGYARDYQTAGTIFCQGTSMPMREAYLDLDPNYKDRHGQPLLRLTFDWNQNDQRMAKFVTDRAIDIMKEVGGQHLVVDNQAEKSWNPYMQHSSHTIGGAVMGADRSTSALNPYLQSWDAHNLFVVGASAFPNNGGYNPTVTVGALAVRAAQAIHQKYIHNPAPLVGA</sequence>
<organism evidence="7 8">
    <name type="scientific">Pantoea rodasii</name>
    <dbReference type="NCBI Taxonomy" id="1076549"/>
    <lineage>
        <taxon>Bacteria</taxon>
        <taxon>Pseudomonadati</taxon>
        <taxon>Pseudomonadota</taxon>
        <taxon>Gammaproteobacteria</taxon>
        <taxon>Enterobacterales</taxon>
        <taxon>Erwiniaceae</taxon>
        <taxon>Pantoea</taxon>
    </lineage>
</organism>
<name>A0A0B1R350_9GAMM</name>
<dbReference type="SUPFAM" id="SSF54373">
    <property type="entry name" value="FAD-linked reductases, C-terminal domain"/>
    <property type="match status" value="1"/>
</dbReference>
<evidence type="ECO:0000256" key="3">
    <source>
        <dbReference type="ARBA" id="ARBA00022827"/>
    </source>
</evidence>